<feature type="region of interest" description="Disordered" evidence="2">
    <location>
        <begin position="1022"/>
        <end position="1056"/>
    </location>
</feature>
<dbReference type="Pfam" id="PF22785">
    <property type="entry name" value="Tc-R-P"/>
    <property type="match status" value="1"/>
</dbReference>
<dbReference type="InterPro" id="IPR050561">
    <property type="entry name" value="PTP"/>
</dbReference>
<dbReference type="InterPro" id="IPR003595">
    <property type="entry name" value="Tyr_Pase_cat"/>
</dbReference>
<feature type="region of interest" description="Disordered" evidence="2">
    <location>
        <begin position="884"/>
        <end position="907"/>
    </location>
</feature>
<dbReference type="InterPro" id="IPR029021">
    <property type="entry name" value="Prot-tyrosine_phosphatase-like"/>
</dbReference>
<evidence type="ECO:0000313" key="4">
    <source>
        <dbReference type="EMBL" id="GET86295.1"/>
    </source>
</evidence>
<organism evidence="4 5">
    <name type="scientific">Leishmania tarentolae</name>
    <name type="common">Sauroleishmania tarentolae</name>
    <dbReference type="NCBI Taxonomy" id="5689"/>
    <lineage>
        <taxon>Eukaryota</taxon>
        <taxon>Discoba</taxon>
        <taxon>Euglenozoa</taxon>
        <taxon>Kinetoplastea</taxon>
        <taxon>Metakinetoplastina</taxon>
        <taxon>Trypanosomatida</taxon>
        <taxon>Trypanosomatidae</taxon>
        <taxon>Leishmaniinae</taxon>
        <taxon>Leishmania</taxon>
        <taxon>lizard Leishmania</taxon>
    </lineage>
</organism>
<dbReference type="PROSITE" id="PS50056">
    <property type="entry name" value="TYR_PHOSPHATASE_2"/>
    <property type="match status" value="1"/>
</dbReference>
<accession>A0A640KB17</accession>
<dbReference type="SMART" id="SM00404">
    <property type="entry name" value="PTPc_motif"/>
    <property type="match status" value="1"/>
</dbReference>
<feature type="region of interest" description="Disordered" evidence="2">
    <location>
        <begin position="178"/>
        <end position="224"/>
    </location>
</feature>
<comment type="caution">
    <text evidence="4">The sequence shown here is derived from an EMBL/GenBank/DDBJ whole genome shotgun (WGS) entry which is preliminary data.</text>
</comment>
<comment type="similarity">
    <text evidence="1">Belongs to the protein-tyrosine phosphatase family. Non-receptor class CDC14 subfamily.</text>
</comment>
<feature type="compositionally biased region" description="Low complexity" evidence="2">
    <location>
        <begin position="179"/>
        <end position="194"/>
    </location>
</feature>
<evidence type="ECO:0000313" key="5">
    <source>
        <dbReference type="Proteomes" id="UP000419144"/>
    </source>
</evidence>
<sequence length="1075" mass="113729">MPLRPLDPTPVPPSAGTSTPSTVLTLQRLLDTKQASAILPGLLYFASTGECISSSLAGNVDSTKAAAGASAPAATAMSVAMEAIHDFYFKENFFTSGVEEACPKGSRTRTVPTARAAVGQDAVFVSLRDTPPYLYRPFFADFGPLDMSCCVHFSRRLCELLRTVTGVDVCAPSASTAETQASGSGRSTGATASAPKKRGGKEQPASAPSGSLSSTSAVSSLSGPPGTTLPVVICASLNAQERVNTACLVGAFCVLCLGWSAAATWYRGFFDIYPGFLAYRDASQGVSNYPLSLIDVWAGLEQGVALGLVSVHTFDIPAFLKGKKKDYSWVVPRRFLAMSSPQDDKSTRTAEVFARRLRPLGVRLVVRLNDNLYNPAPLLRMGIQHVDLPYADGSVPCDAMLLRFLQAVEEHFGESTAPVSLQQWWPVPSSSSATSQVSSASNSASSARASHRKPLLQPCSLMHSGTCRGMPEAWTAVPPSASPSPARRPDCGPANGAQSHNTCPLVPGDKGAVAVHCLAGLGRTGTMLAVYMMRHYGFTAHAVIAWMRLCRPGSITGIQQQYLDRMERRLRPPPLMLAALQLNSAVKLCGAAGGGIQSERLLQRIPSSASSPISTTPFLPSRAAAVQTTCRRNRTVATGRNQLDTTPQPPLGEATTSCMHPIASVAAFQTHGSVVADARPATWINSLDGHISRGDNGRTNTMVTRATSEAASDVDMFNDLAVWKDLTRLHGALQQRQPLPMRRLSNNSAATLSLSTIQPAGEALDVVTRMPVLGDDIPQNRSASTSLPKCGAATFAANENKVPTHTSPRVDDYKYASTYFMAMEKTGGLSRVCPWAPSSDATSTARGELPASHSGGLPPATASTSSEPVLPGAHHIRCPCVSEGGMGSDASSSKESRTTAVSAGDCPLPRTGLTRALQCRRPSTAATAVRPERRLRAKQYPTHYDRGGVINSSKTGTHASGGTPLSHDLPETRQQSLRPRHAAKNVAVKRSGKGAYRASLDDPRAGNTAAENVYAQVKLRIPHPPSAPMSSPPQGQDDGMAQLEGGLQSPPVQSHSSLEMSAALLPMWGRPMLRT</sequence>
<dbReference type="VEuPathDB" id="TriTrypDB:LtaPh_0904300"/>
<dbReference type="Gene3D" id="3.90.190.10">
    <property type="entry name" value="Protein tyrosine phosphatase superfamily"/>
    <property type="match status" value="3"/>
</dbReference>
<gene>
    <name evidence="4" type="ORF">LtaPh_0904300</name>
</gene>
<reference evidence="4" key="1">
    <citation type="submission" date="2019-11" db="EMBL/GenBank/DDBJ databases">
        <title>Leishmania tarentolae CDS.</title>
        <authorList>
            <person name="Goto Y."/>
            <person name="Yamagishi J."/>
        </authorList>
    </citation>
    <scope>NUCLEOTIDE SEQUENCE [LARGE SCALE GENOMIC DNA]</scope>
    <source>
        <strain evidence="4">Parrot Tar II</strain>
    </source>
</reference>
<feature type="region of interest" description="Disordered" evidence="2">
    <location>
        <begin position="1"/>
        <end position="20"/>
    </location>
</feature>
<evidence type="ECO:0000256" key="2">
    <source>
        <dbReference type="SAM" id="MobiDB-lite"/>
    </source>
</evidence>
<feature type="region of interest" description="Disordered" evidence="2">
    <location>
        <begin position="432"/>
        <end position="452"/>
    </location>
</feature>
<dbReference type="OrthoDB" id="266663at2759"/>
<name>A0A640KB17_LEITA</name>
<dbReference type="AlphaFoldDB" id="A0A640KB17"/>
<dbReference type="CDD" id="cd17657">
    <property type="entry name" value="CDC14_N"/>
    <property type="match status" value="1"/>
</dbReference>
<evidence type="ECO:0000256" key="1">
    <source>
        <dbReference type="ARBA" id="ARBA00007315"/>
    </source>
</evidence>
<dbReference type="InterPro" id="IPR000387">
    <property type="entry name" value="Tyr_Pase_dom"/>
</dbReference>
<dbReference type="PANTHER" id="PTHR23339">
    <property type="entry name" value="TYROSINE SPECIFIC PROTEIN PHOSPHATASE AND DUAL SPECIFICITY PROTEIN PHOSPHATASE"/>
    <property type="match status" value="1"/>
</dbReference>
<feature type="compositionally biased region" description="Polar residues" evidence="2">
    <location>
        <begin position="950"/>
        <end position="960"/>
    </location>
</feature>
<evidence type="ECO:0000259" key="3">
    <source>
        <dbReference type="PROSITE" id="PS50056"/>
    </source>
</evidence>
<proteinExistence type="inferred from homology"/>
<feature type="compositionally biased region" description="Low complexity" evidence="2">
    <location>
        <begin position="432"/>
        <end position="448"/>
    </location>
</feature>
<dbReference type="InterPro" id="IPR016130">
    <property type="entry name" value="Tyr_Pase_AS"/>
</dbReference>
<feature type="compositionally biased region" description="Pro residues" evidence="2">
    <location>
        <begin position="1022"/>
        <end position="1031"/>
    </location>
</feature>
<dbReference type="PROSITE" id="PS00383">
    <property type="entry name" value="TYR_PHOSPHATASE_1"/>
    <property type="match status" value="1"/>
</dbReference>
<keyword evidence="5" id="KW-1185">Reference proteome</keyword>
<dbReference type="InterPro" id="IPR029260">
    <property type="entry name" value="DSPn"/>
</dbReference>
<feature type="compositionally biased region" description="Pro residues" evidence="2">
    <location>
        <begin position="1"/>
        <end position="13"/>
    </location>
</feature>
<feature type="domain" description="Tyrosine specific protein phosphatases" evidence="3">
    <location>
        <begin position="507"/>
        <end position="562"/>
    </location>
</feature>
<feature type="region of interest" description="Disordered" evidence="2">
    <location>
        <begin position="473"/>
        <end position="497"/>
    </location>
</feature>
<feature type="compositionally biased region" description="Low complexity" evidence="2">
    <location>
        <begin position="204"/>
        <end position="224"/>
    </location>
</feature>
<dbReference type="SUPFAM" id="SSF52799">
    <property type="entry name" value="(Phosphotyrosine protein) phosphatases II"/>
    <property type="match status" value="2"/>
</dbReference>
<protein>
    <submittedName>
        <fullName evidence="4">Tyrosine phosphatase, putative</fullName>
    </submittedName>
</protein>
<feature type="region of interest" description="Disordered" evidence="2">
    <location>
        <begin position="944"/>
        <end position="1004"/>
    </location>
</feature>
<dbReference type="Proteomes" id="UP000419144">
    <property type="component" value="Unassembled WGS sequence"/>
</dbReference>
<dbReference type="Pfam" id="PF14671">
    <property type="entry name" value="DSPn"/>
    <property type="match status" value="1"/>
</dbReference>
<feature type="region of interest" description="Disordered" evidence="2">
    <location>
        <begin position="837"/>
        <end position="869"/>
    </location>
</feature>
<dbReference type="EMBL" id="BLBS01000010">
    <property type="protein sequence ID" value="GET86295.1"/>
    <property type="molecule type" value="Genomic_DNA"/>
</dbReference>